<evidence type="ECO:0000256" key="10">
    <source>
        <dbReference type="PIRSR" id="PIRSR634016-4"/>
    </source>
</evidence>
<dbReference type="Proteomes" id="UP000190274">
    <property type="component" value="Chromosome F"/>
</dbReference>
<evidence type="ECO:0000256" key="11">
    <source>
        <dbReference type="RuleBase" id="RU364040"/>
    </source>
</evidence>
<evidence type="ECO:0000256" key="5">
    <source>
        <dbReference type="ARBA" id="ARBA00022801"/>
    </source>
</evidence>
<accession>A0A1G4JMN5</accession>
<dbReference type="InterPro" id="IPR034016">
    <property type="entry name" value="M1_APN-typ"/>
</dbReference>
<dbReference type="SUPFAM" id="SSF63737">
    <property type="entry name" value="Leukotriene A4 hydrolase N-terminal domain"/>
    <property type="match status" value="1"/>
</dbReference>
<keyword evidence="4 9" id="KW-0479">Metal-binding</keyword>
<dbReference type="OrthoDB" id="10031169at2759"/>
<feature type="domain" description="Aminopeptidase N-like N-terminal" evidence="14">
    <location>
        <begin position="13"/>
        <end position="199"/>
    </location>
</feature>
<evidence type="ECO:0000259" key="14">
    <source>
        <dbReference type="Pfam" id="PF17900"/>
    </source>
</evidence>
<dbReference type="GO" id="GO:0005737">
    <property type="term" value="C:cytoplasm"/>
    <property type="evidence" value="ECO:0007669"/>
    <property type="project" value="TreeGrafter"/>
</dbReference>
<keyword evidence="16" id="KW-1185">Reference proteome</keyword>
<evidence type="ECO:0000256" key="6">
    <source>
        <dbReference type="ARBA" id="ARBA00022833"/>
    </source>
</evidence>
<feature type="domain" description="Peptidase M1 membrane alanine aminopeptidase" evidence="12">
    <location>
        <begin position="247"/>
        <end position="466"/>
    </location>
</feature>
<dbReference type="PANTHER" id="PTHR11533:SF171">
    <property type="entry name" value="AMINOPEPTIDASE"/>
    <property type="match status" value="1"/>
</dbReference>
<feature type="binding site" evidence="9">
    <location>
        <position position="325"/>
    </location>
    <ligand>
        <name>Zn(2+)</name>
        <dbReference type="ChEBI" id="CHEBI:29105"/>
        <note>catalytic</note>
    </ligand>
</feature>
<dbReference type="InterPro" id="IPR014782">
    <property type="entry name" value="Peptidase_M1_dom"/>
</dbReference>
<feature type="binding site" evidence="9">
    <location>
        <position position="321"/>
    </location>
    <ligand>
        <name>Zn(2+)</name>
        <dbReference type="ChEBI" id="CHEBI:29105"/>
        <note>catalytic</note>
    </ligand>
</feature>
<comment type="cofactor">
    <cofactor evidence="9 11">
        <name>Zn(2+)</name>
        <dbReference type="ChEBI" id="CHEBI:29105"/>
    </cofactor>
    <text evidence="9 11">Binds 1 zinc ion per subunit.</text>
</comment>
<dbReference type="InterPro" id="IPR050344">
    <property type="entry name" value="Peptidase_M1_aminopeptidases"/>
</dbReference>
<dbReference type="Gene3D" id="1.25.50.20">
    <property type="match status" value="1"/>
</dbReference>
<dbReference type="InterPro" id="IPR045357">
    <property type="entry name" value="Aminopeptidase_N-like_N"/>
</dbReference>
<protein>
    <recommendedName>
        <fullName evidence="11">Aminopeptidase</fullName>
        <ecNumber evidence="11">3.4.11.-</ecNumber>
    </recommendedName>
</protein>
<evidence type="ECO:0000313" key="16">
    <source>
        <dbReference type="Proteomes" id="UP000190274"/>
    </source>
</evidence>
<comment type="similarity">
    <text evidence="1 11">Belongs to the peptidase M1 family.</text>
</comment>
<feature type="binding site" evidence="9">
    <location>
        <position position="344"/>
    </location>
    <ligand>
        <name>Zn(2+)</name>
        <dbReference type="ChEBI" id="CHEBI:29105"/>
        <note>catalytic</note>
    </ligand>
</feature>
<dbReference type="STRING" id="1266660.A0A1G4JMN5"/>
<evidence type="ECO:0000313" key="15">
    <source>
        <dbReference type="EMBL" id="SCU91657.1"/>
    </source>
</evidence>
<dbReference type="InterPro" id="IPR001930">
    <property type="entry name" value="Peptidase_M1"/>
</dbReference>
<feature type="domain" description="ERAP1-like C-terminal" evidence="13">
    <location>
        <begin position="538"/>
        <end position="857"/>
    </location>
</feature>
<dbReference type="Pfam" id="PF17900">
    <property type="entry name" value="Peptidase_M1_N"/>
    <property type="match status" value="1"/>
</dbReference>
<dbReference type="InterPro" id="IPR027268">
    <property type="entry name" value="Peptidase_M4/M1_CTD_sf"/>
</dbReference>
<feature type="active site" description="Proton acceptor" evidence="8">
    <location>
        <position position="322"/>
    </location>
</feature>
<keyword evidence="3 11" id="KW-0645">Protease</keyword>
<dbReference type="Pfam" id="PF11838">
    <property type="entry name" value="ERAP1_C"/>
    <property type="match status" value="1"/>
</dbReference>
<evidence type="ECO:0000256" key="2">
    <source>
        <dbReference type="ARBA" id="ARBA00022438"/>
    </source>
</evidence>
<dbReference type="InterPro" id="IPR042097">
    <property type="entry name" value="Aminopeptidase_N-like_N_sf"/>
</dbReference>
<dbReference type="GO" id="GO:0042277">
    <property type="term" value="F:peptide binding"/>
    <property type="evidence" value="ECO:0007669"/>
    <property type="project" value="TreeGrafter"/>
</dbReference>
<organism evidence="15 16">
    <name type="scientific">Lachancea dasiensis</name>
    <dbReference type="NCBI Taxonomy" id="1072105"/>
    <lineage>
        <taxon>Eukaryota</taxon>
        <taxon>Fungi</taxon>
        <taxon>Dikarya</taxon>
        <taxon>Ascomycota</taxon>
        <taxon>Saccharomycotina</taxon>
        <taxon>Saccharomycetes</taxon>
        <taxon>Saccharomycetales</taxon>
        <taxon>Saccharomycetaceae</taxon>
        <taxon>Lachancea</taxon>
    </lineage>
</organism>
<dbReference type="PANTHER" id="PTHR11533">
    <property type="entry name" value="PROTEASE M1 ZINC METALLOPROTEASE"/>
    <property type="match status" value="1"/>
</dbReference>
<dbReference type="InterPro" id="IPR024571">
    <property type="entry name" value="ERAP1-like_C_dom"/>
</dbReference>
<sequence>MSTSNQILPTHFKPLHYSLKVNCLKIQEGVFSGECSIDFLVNKASNKVCLNTRDITVLRAAARLGNGHLVNLTLQHYDDTSEVLVLTFEEELSDDFTLEMRYEGAIQTNMTGFYRSQYPDLSTGVIKSMYSTQFQATDARRAYPCLDEPMLKATFDITIVASSDLTVLSNMPLKQAKVQQDGAQTTHIFHTSPKMSPYLLAWAIGEFEYIETHTEKCIYPSIEDSSPLQNLPIRVYTARGKSQQGQFALDLASKVIDYYSDLFEIPYPIPKLDLLCVESYSHNAMENFSLITFRPTALLLDGLVENNSLHALQKIAYVVCHEIAHQWFGNLVTMKWWDELWLNEGFATWIGYYAVNWMFPEWDVPSLVMWKSHEVAMELDSLKESHAVKVEVKNAKDIDQVFDTISYLKGCSILEMLGGYLGTENFIKGVALYLKRNAFSNATMNDLLDSVGEVCNIDVLSRVQDWIINIGYPILKVESFERKPGWYKLSQKRYLSGSQTDCTGPKWWVPLMLFGDESNSELYLWDQSNEFELRADRLVHLNTNGYGFYRVAYGDEKLLDDICENIAHLSSRGKIGLISDVESTANAQQFLHVLSCFLKHQNPYDYYVWAVIFQATSRLLSLFDDLNALEFHVKVINFINSAISRQIDGALSYLHDPDSVLLNFKDSRRHLKALFYEEVLLVAGKISEAKTVGECEALFTTQSISSANRLVILTTVLSQAHTSEKTLNIVVSELKTATLAHKECLLTALGNVRNPVLFPKVFELIFQIETMDVQFLAEALGANPLIRMPLWGFIKKNYGRIYHRIGSNPTVIERFVRFTTQNFVGPTLKAEVRQFFAEKDVSSFDRALNQALEKIDRNTIYVDNNTSKG</sequence>
<keyword evidence="5 11" id="KW-0378">Hydrolase</keyword>
<gene>
    <name evidence="15" type="ORF">LADA_0F11254G</name>
</gene>
<dbReference type="CDD" id="cd09601">
    <property type="entry name" value="M1_APN-Q_like"/>
    <property type="match status" value="1"/>
</dbReference>
<dbReference type="GO" id="GO:0006508">
    <property type="term" value="P:proteolysis"/>
    <property type="evidence" value="ECO:0007669"/>
    <property type="project" value="UniProtKB-KW"/>
</dbReference>
<evidence type="ECO:0000259" key="12">
    <source>
        <dbReference type="Pfam" id="PF01433"/>
    </source>
</evidence>
<feature type="site" description="Transition state stabilizer" evidence="10">
    <location>
        <position position="407"/>
    </location>
</feature>
<dbReference type="GO" id="GO:0016020">
    <property type="term" value="C:membrane"/>
    <property type="evidence" value="ECO:0007669"/>
    <property type="project" value="TreeGrafter"/>
</dbReference>
<evidence type="ECO:0000259" key="13">
    <source>
        <dbReference type="Pfam" id="PF11838"/>
    </source>
</evidence>
<evidence type="ECO:0000256" key="1">
    <source>
        <dbReference type="ARBA" id="ARBA00010136"/>
    </source>
</evidence>
<dbReference type="GO" id="GO:0070006">
    <property type="term" value="F:metalloaminopeptidase activity"/>
    <property type="evidence" value="ECO:0007669"/>
    <property type="project" value="TreeGrafter"/>
</dbReference>
<dbReference type="GO" id="GO:0043171">
    <property type="term" value="P:peptide catabolic process"/>
    <property type="evidence" value="ECO:0007669"/>
    <property type="project" value="TreeGrafter"/>
</dbReference>
<dbReference type="Pfam" id="PF01433">
    <property type="entry name" value="Peptidase_M1"/>
    <property type="match status" value="1"/>
</dbReference>
<name>A0A1G4JMN5_9SACH</name>
<dbReference type="AlphaFoldDB" id="A0A1G4JMN5"/>
<dbReference type="PRINTS" id="PR00756">
    <property type="entry name" value="ALADIPTASE"/>
</dbReference>
<evidence type="ECO:0000256" key="7">
    <source>
        <dbReference type="ARBA" id="ARBA00023049"/>
    </source>
</evidence>
<evidence type="ECO:0000256" key="4">
    <source>
        <dbReference type="ARBA" id="ARBA00022723"/>
    </source>
</evidence>
<dbReference type="EMBL" id="LT598458">
    <property type="protein sequence ID" value="SCU91657.1"/>
    <property type="molecule type" value="Genomic_DNA"/>
</dbReference>
<dbReference type="EC" id="3.4.11.-" evidence="11"/>
<dbReference type="Gene3D" id="2.60.40.1730">
    <property type="entry name" value="tricorn interacting facor f3 domain"/>
    <property type="match status" value="1"/>
</dbReference>
<keyword evidence="6 9" id="KW-0862">Zinc</keyword>
<keyword evidence="2 11" id="KW-0031">Aminopeptidase</keyword>
<evidence type="ECO:0000256" key="8">
    <source>
        <dbReference type="PIRSR" id="PIRSR634016-1"/>
    </source>
</evidence>
<dbReference type="FunFam" id="1.10.390.10:FF:000001">
    <property type="entry name" value="Aminopeptidase"/>
    <property type="match status" value="1"/>
</dbReference>
<proteinExistence type="inferred from homology"/>
<reference evidence="15 16" key="1">
    <citation type="submission" date="2016-03" db="EMBL/GenBank/DDBJ databases">
        <authorList>
            <person name="Devillers H."/>
        </authorList>
    </citation>
    <scope>NUCLEOTIDE SEQUENCE [LARGE SCALE GENOMIC DNA]</scope>
    <source>
        <strain evidence="15">CBS 10888</strain>
    </source>
</reference>
<dbReference type="GO" id="GO:0008270">
    <property type="term" value="F:zinc ion binding"/>
    <property type="evidence" value="ECO:0007669"/>
    <property type="project" value="UniProtKB-UniRule"/>
</dbReference>
<dbReference type="SUPFAM" id="SSF55486">
    <property type="entry name" value="Metalloproteases ('zincins'), catalytic domain"/>
    <property type="match status" value="1"/>
</dbReference>
<evidence type="ECO:0000256" key="9">
    <source>
        <dbReference type="PIRSR" id="PIRSR634016-3"/>
    </source>
</evidence>
<keyword evidence="7 11" id="KW-0482">Metalloprotease</keyword>
<evidence type="ECO:0000256" key="3">
    <source>
        <dbReference type="ARBA" id="ARBA00022670"/>
    </source>
</evidence>
<dbReference type="Gene3D" id="1.10.390.10">
    <property type="entry name" value="Neutral Protease Domain 2"/>
    <property type="match status" value="1"/>
</dbReference>
<dbReference type="Gene3D" id="2.60.40.1910">
    <property type="match status" value="1"/>
</dbReference>